<dbReference type="EMBL" id="JBIACK010000003">
    <property type="protein sequence ID" value="MFE8700714.1"/>
    <property type="molecule type" value="Genomic_DNA"/>
</dbReference>
<gene>
    <name evidence="2" type="ORF">ACFYKX_08820</name>
</gene>
<keyword evidence="1" id="KW-1133">Transmembrane helix</keyword>
<proteinExistence type="predicted"/>
<keyword evidence="3" id="KW-1185">Reference proteome</keyword>
<evidence type="ECO:0000313" key="3">
    <source>
        <dbReference type="Proteomes" id="UP001601059"/>
    </source>
</evidence>
<keyword evidence="1" id="KW-0812">Transmembrane</keyword>
<feature type="transmembrane region" description="Helical" evidence="1">
    <location>
        <begin position="320"/>
        <end position="343"/>
    </location>
</feature>
<accession>A0ABW6K984</accession>
<keyword evidence="1" id="KW-0472">Membrane</keyword>
<comment type="caution">
    <text evidence="2">The sequence shown here is derived from an EMBL/GenBank/DDBJ whole genome shotgun (WGS) entry which is preliminary data.</text>
</comment>
<sequence length="451" mass="48454">MALRQSDIDFIASQIVSETVERQGNALIETVAGNDQLVKVAKQYMNCSSDFTQGRMFEIIESTKFNVNAAKAGSMLRAITTDQLGMPHHEADILIRNKSGDILREIQAKSSDKASNLARAVADSKYNGMDRLVNVEHEAKVNDLVEKRMNSGSVYAQDYKDAHGSIKGQLQHDDIKSGGTTHNEAKYAAENPDSYAFKSNTAEFLSGAKNAMLGGALAGAFVGGTMNTIHGVYKGDFCVKETGKAAANSAARGAVVSGVAYGLKYVGKNSVLMSGNVASALASSAVNMTELTYKYLSGKISTEEFVEGLGSNALSCFSGIIMTAAGAALFGPVGAALAGTVALMGMKQLYKVFTNAREDLALAKEARAKAETLSKMIIQQVREEEKILIAYYSDYQETLVELKKVVDLAVVDTTFTEQAIVSLANGLNITFKYDTLDEFNDFMLSDEVLEL</sequence>
<protein>
    <submittedName>
        <fullName evidence="2">Uncharacterized protein</fullName>
    </submittedName>
</protein>
<dbReference type="Proteomes" id="UP001601059">
    <property type="component" value="Unassembled WGS sequence"/>
</dbReference>
<dbReference type="RefSeq" id="WP_389360165.1">
    <property type="nucleotide sequence ID" value="NZ_JBIACK010000003.1"/>
</dbReference>
<evidence type="ECO:0000313" key="2">
    <source>
        <dbReference type="EMBL" id="MFE8700714.1"/>
    </source>
</evidence>
<name>A0ABW6K984_9BACI</name>
<evidence type="ECO:0000256" key="1">
    <source>
        <dbReference type="SAM" id="Phobius"/>
    </source>
</evidence>
<organism evidence="2 3">
    <name type="scientific">Cytobacillus spartinae</name>
    <dbReference type="NCBI Taxonomy" id="3299023"/>
    <lineage>
        <taxon>Bacteria</taxon>
        <taxon>Bacillati</taxon>
        <taxon>Bacillota</taxon>
        <taxon>Bacilli</taxon>
        <taxon>Bacillales</taxon>
        <taxon>Bacillaceae</taxon>
        <taxon>Cytobacillus</taxon>
    </lineage>
</organism>
<reference evidence="2 3" key="1">
    <citation type="submission" date="2024-08" db="EMBL/GenBank/DDBJ databases">
        <title>Two novel Cytobacillus novel species.</title>
        <authorList>
            <person name="Liu G."/>
        </authorList>
    </citation>
    <scope>NUCLEOTIDE SEQUENCE [LARGE SCALE GENOMIC DNA]</scope>
    <source>
        <strain evidence="2 3">FJAT-54145</strain>
    </source>
</reference>